<evidence type="ECO:0000313" key="2">
    <source>
        <dbReference type="EMBL" id="GBM19694.1"/>
    </source>
</evidence>
<evidence type="ECO:0000313" key="3">
    <source>
        <dbReference type="Proteomes" id="UP000499080"/>
    </source>
</evidence>
<dbReference type="OrthoDB" id="125347at2759"/>
<dbReference type="AlphaFoldDB" id="A0A4Y2DV00"/>
<organism evidence="1 3">
    <name type="scientific">Araneus ventricosus</name>
    <name type="common">Orbweaver spider</name>
    <name type="synonym">Epeira ventricosa</name>
    <dbReference type="NCBI Taxonomy" id="182803"/>
    <lineage>
        <taxon>Eukaryota</taxon>
        <taxon>Metazoa</taxon>
        <taxon>Ecdysozoa</taxon>
        <taxon>Arthropoda</taxon>
        <taxon>Chelicerata</taxon>
        <taxon>Arachnida</taxon>
        <taxon>Araneae</taxon>
        <taxon>Araneomorphae</taxon>
        <taxon>Entelegynae</taxon>
        <taxon>Araneoidea</taxon>
        <taxon>Araneidae</taxon>
        <taxon>Araneus</taxon>
    </lineage>
</organism>
<sequence length="98" mass="11309">MIATFLKKRREIEETVNYNEINPQRKRLKFATYENIDAAVDSILINFENKVEDPFSAVNVKEACDNIAGIVTDEDILSEITDKIENDDKEDDDDDRDP</sequence>
<comment type="caution">
    <text evidence="1">The sequence shown here is derived from an EMBL/GenBank/DDBJ whole genome shotgun (WGS) entry which is preliminary data.</text>
</comment>
<gene>
    <name evidence="1" type="ORF">AVEN_228746_1</name>
    <name evidence="2" type="ORF">AVEN_52675_1</name>
</gene>
<proteinExistence type="predicted"/>
<accession>A0A4Y2DV00</accession>
<dbReference type="Proteomes" id="UP000499080">
    <property type="component" value="Unassembled WGS sequence"/>
</dbReference>
<dbReference type="EMBL" id="BGPR01090530">
    <property type="protein sequence ID" value="GBM19694.1"/>
    <property type="molecule type" value="Genomic_DNA"/>
</dbReference>
<keyword evidence="3" id="KW-1185">Reference proteome</keyword>
<dbReference type="EMBL" id="BGPR01090520">
    <property type="protein sequence ID" value="GBM19648.1"/>
    <property type="molecule type" value="Genomic_DNA"/>
</dbReference>
<reference evidence="1 3" key="1">
    <citation type="journal article" date="2019" name="Sci. Rep.">
        <title>Orb-weaving spider Araneus ventricosus genome elucidates the spidroin gene catalogue.</title>
        <authorList>
            <person name="Kono N."/>
            <person name="Nakamura H."/>
            <person name="Ohtoshi R."/>
            <person name="Moran D.A.P."/>
            <person name="Shinohara A."/>
            <person name="Yoshida Y."/>
            <person name="Fujiwara M."/>
            <person name="Mori M."/>
            <person name="Tomita M."/>
            <person name="Arakawa K."/>
        </authorList>
    </citation>
    <scope>NUCLEOTIDE SEQUENCE [LARGE SCALE GENOMIC DNA]</scope>
</reference>
<evidence type="ECO:0000313" key="1">
    <source>
        <dbReference type="EMBL" id="GBM19648.1"/>
    </source>
</evidence>
<protein>
    <submittedName>
        <fullName evidence="1">Uncharacterized protein</fullName>
    </submittedName>
</protein>
<name>A0A4Y2DV00_ARAVE</name>